<feature type="region of interest" description="Disordered" evidence="1">
    <location>
        <begin position="62"/>
        <end position="82"/>
    </location>
</feature>
<keyword evidence="2" id="KW-1133">Transmembrane helix</keyword>
<evidence type="ECO:0000259" key="3">
    <source>
        <dbReference type="Pfam" id="PF20059"/>
    </source>
</evidence>
<evidence type="ECO:0000313" key="5">
    <source>
        <dbReference type="Proteomes" id="UP001595816"/>
    </source>
</evidence>
<evidence type="ECO:0000313" key="4">
    <source>
        <dbReference type="EMBL" id="MFC4132666.1"/>
    </source>
</evidence>
<comment type="caution">
    <text evidence="4">The sequence shown here is derived from an EMBL/GenBank/DDBJ whole genome shotgun (WGS) entry which is preliminary data.</text>
</comment>
<feature type="compositionally biased region" description="Basic and acidic residues" evidence="1">
    <location>
        <begin position="65"/>
        <end position="75"/>
    </location>
</feature>
<reference evidence="5" key="1">
    <citation type="journal article" date="2019" name="Int. J. Syst. Evol. Microbiol.">
        <title>The Global Catalogue of Microorganisms (GCM) 10K type strain sequencing project: providing services to taxonomists for standard genome sequencing and annotation.</title>
        <authorList>
            <consortium name="The Broad Institute Genomics Platform"/>
            <consortium name="The Broad Institute Genome Sequencing Center for Infectious Disease"/>
            <person name="Wu L."/>
            <person name="Ma J."/>
        </authorList>
    </citation>
    <scope>NUCLEOTIDE SEQUENCE [LARGE SCALE GENOMIC DNA]</scope>
    <source>
        <strain evidence="5">CGMCC 4.7289</strain>
    </source>
</reference>
<keyword evidence="2" id="KW-0812">Transmembrane</keyword>
<sequence>MGIGASIFLLAVGAILTFALDVRIAGIDLDAVGWILMAAGALGLVITTIFWSNRRSRTTVAEEPVEYRRVEERSDVPPPPIR</sequence>
<dbReference type="RefSeq" id="WP_253763575.1">
    <property type="nucleotide sequence ID" value="NZ_JAMZDZ010000001.1"/>
</dbReference>
<feature type="transmembrane region" description="Helical" evidence="2">
    <location>
        <begin position="31"/>
        <end position="51"/>
    </location>
</feature>
<evidence type="ECO:0000256" key="1">
    <source>
        <dbReference type="SAM" id="MobiDB-lite"/>
    </source>
</evidence>
<accession>A0ABV8LQE9</accession>
<name>A0ABV8LQE9_9ACTN</name>
<feature type="domain" description="DUF6458" evidence="3">
    <location>
        <begin position="1"/>
        <end position="72"/>
    </location>
</feature>
<dbReference type="InterPro" id="IPR045597">
    <property type="entry name" value="DUF6458"/>
</dbReference>
<dbReference type="Pfam" id="PF20059">
    <property type="entry name" value="DUF6458"/>
    <property type="match status" value="1"/>
</dbReference>
<evidence type="ECO:0000256" key="2">
    <source>
        <dbReference type="SAM" id="Phobius"/>
    </source>
</evidence>
<dbReference type="Proteomes" id="UP001595816">
    <property type="component" value="Unassembled WGS sequence"/>
</dbReference>
<organism evidence="4 5">
    <name type="scientific">Hamadaea flava</name>
    <dbReference type="NCBI Taxonomy" id="1742688"/>
    <lineage>
        <taxon>Bacteria</taxon>
        <taxon>Bacillati</taxon>
        <taxon>Actinomycetota</taxon>
        <taxon>Actinomycetes</taxon>
        <taxon>Micromonosporales</taxon>
        <taxon>Micromonosporaceae</taxon>
        <taxon>Hamadaea</taxon>
    </lineage>
</organism>
<keyword evidence="2" id="KW-0472">Membrane</keyword>
<keyword evidence="5" id="KW-1185">Reference proteome</keyword>
<dbReference type="EMBL" id="JBHSAY010000009">
    <property type="protein sequence ID" value="MFC4132666.1"/>
    <property type="molecule type" value="Genomic_DNA"/>
</dbReference>
<proteinExistence type="predicted"/>
<gene>
    <name evidence="4" type="ORF">ACFOZ4_18815</name>
</gene>
<protein>
    <submittedName>
        <fullName evidence="4">DUF6458 family protein</fullName>
    </submittedName>
</protein>